<keyword evidence="6" id="KW-1185">Reference proteome</keyword>
<proteinExistence type="predicted"/>
<dbReference type="CDD" id="cd06170">
    <property type="entry name" value="LuxR_C_like"/>
    <property type="match status" value="1"/>
</dbReference>
<dbReference type="PRINTS" id="PR00038">
    <property type="entry name" value="HTHLUXR"/>
</dbReference>
<sequence>MSSPPPEALAARADGLWPLVGRTAQLAQARAALESGRIALVVLSGEAGVGKTRLAGELTERLERDGWRGNRIVASASLSAVPLAALIPLMGATRQDIARIGTDTATLMAFAEELAAQRSAEGPLLVVVDDLPQLDALSVAVLAQLALGGAITLLATARDGEPLPEPMVALWTSDRALRIPIAPLSVGDVDQLLPVVLGNTVAHQTVVALHGASGGNPLFLRELVAHAQATCSLTEHHGSWVLQGTPGGSTALGELIASRLSGLAPAQLEVMQRLAVCQSVPLSHVVEPELRTALGELEQQQLVQLRSEAGRFIATIAHPQYAAAMQARVPTLRRIDQLLDHAARAEASPDRELDAVRIATWRLDAGVPGDAAFLGDAARLALLTEDFELVARLATAAEQSGTVDTELLLIHADALTKLGRVDDALAALARARELDDAAPADQHRTARILTMTTTALITVSGRFDEAIALLDGAPERLPDAARRLRQARARILVGLERPREALAELELIPEGSSAAEQAELDLNSAVPYVALGRTDDALRTTERALAAARLRDSSIPLRVAYLMRAVTLAQACRLDEAKAFATDALAEAIELDDELRGRQAEFTLAAVLLAMGRLETSARWLKDVIAGARTRGPAGYEPLGRGVLARVRAQQGLIDEARQVIARVPEAMIEDDSLLLLGWAWVESVGGNAAAARERLARRTRQRIESGDLDFASILALDLARLGDAPTAATLLEGMLAEADSPVVRLRARTARAMADADLEGLNAVGAEWERHGYLLHAAESLALAADAARRDGRAREAAQLVGRARTIAERTEGASTAPLHFGTELEPLTAREREIATLAARGMASNDIAARLFLSPRTVNNHLQSAYTKLGVRRRGELAGALGLGASDQAVAAADSTT</sequence>
<dbReference type="InterPro" id="IPR016032">
    <property type="entry name" value="Sig_transdc_resp-reg_C-effctor"/>
</dbReference>
<dbReference type="PANTHER" id="PTHR44688">
    <property type="entry name" value="DNA-BINDING TRANSCRIPTIONAL ACTIVATOR DEVR_DOSR"/>
    <property type="match status" value="1"/>
</dbReference>
<dbReference type="RefSeq" id="WP_255158147.1">
    <property type="nucleotide sequence ID" value="NZ_CP101497.1"/>
</dbReference>
<dbReference type="SUPFAM" id="SSF48452">
    <property type="entry name" value="TPR-like"/>
    <property type="match status" value="2"/>
</dbReference>
<dbReference type="InterPro" id="IPR027417">
    <property type="entry name" value="P-loop_NTPase"/>
</dbReference>
<evidence type="ECO:0000259" key="4">
    <source>
        <dbReference type="PROSITE" id="PS50043"/>
    </source>
</evidence>
<evidence type="ECO:0000313" key="5">
    <source>
        <dbReference type="EMBL" id="UTT61337.1"/>
    </source>
</evidence>
<gene>
    <name evidence="5" type="ORF">NNL39_06450</name>
</gene>
<dbReference type="InterPro" id="IPR011990">
    <property type="entry name" value="TPR-like_helical_dom_sf"/>
</dbReference>
<reference evidence="5" key="1">
    <citation type="submission" date="2022-07" db="EMBL/GenBank/DDBJ databases">
        <title>Taxonomic analysis of Microcella humidisoli nov. sp., isolated from riverside soil.</title>
        <authorList>
            <person name="Molina K.M."/>
            <person name="Kim S.B."/>
        </authorList>
    </citation>
    <scope>NUCLEOTIDE SEQUENCE</scope>
    <source>
        <strain evidence="5">MMS21-STM10</strain>
    </source>
</reference>
<keyword evidence="3" id="KW-0804">Transcription</keyword>
<dbReference type="SUPFAM" id="SSF52540">
    <property type="entry name" value="P-loop containing nucleoside triphosphate hydrolases"/>
    <property type="match status" value="1"/>
</dbReference>
<keyword evidence="1" id="KW-0805">Transcription regulation</keyword>
<dbReference type="PROSITE" id="PS00622">
    <property type="entry name" value="HTH_LUXR_1"/>
    <property type="match status" value="1"/>
</dbReference>
<dbReference type="SMART" id="SM00421">
    <property type="entry name" value="HTH_LUXR"/>
    <property type="match status" value="1"/>
</dbReference>
<accession>A0ABY5FTM2</accession>
<dbReference type="InterPro" id="IPR036388">
    <property type="entry name" value="WH-like_DNA-bd_sf"/>
</dbReference>
<organism evidence="5 6">
    <name type="scientific">Microcella humidisoli</name>
    <dbReference type="NCBI Taxonomy" id="2963406"/>
    <lineage>
        <taxon>Bacteria</taxon>
        <taxon>Bacillati</taxon>
        <taxon>Actinomycetota</taxon>
        <taxon>Actinomycetes</taxon>
        <taxon>Micrococcales</taxon>
        <taxon>Microbacteriaceae</taxon>
        <taxon>Microcella</taxon>
    </lineage>
</organism>
<evidence type="ECO:0000256" key="2">
    <source>
        <dbReference type="ARBA" id="ARBA00023125"/>
    </source>
</evidence>
<keyword evidence="2" id="KW-0238">DNA-binding</keyword>
<dbReference type="Proteomes" id="UP001060039">
    <property type="component" value="Chromosome"/>
</dbReference>
<dbReference type="Gene3D" id="3.40.50.300">
    <property type="entry name" value="P-loop containing nucleotide triphosphate hydrolases"/>
    <property type="match status" value="1"/>
</dbReference>
<dbReference type="InterPro" id="IPR000792">
    <property type="entry name" value="Tscrpt_reg_LuxR_C"/>
</dbReference>
<feature type="domain" description="HTH luxR-type" evidence="4">
    <location>
        <begin position="822"/>
        <end position="886"/>
    </location>
</feature>
<dbReference type="PROSITE" id="PS50043">
    <property type="entry name" value="HTH_LUXR_2"/>
    <property type="match status" value="1"/>
</dbReference>
<protein>
    <submittedName>
        <fullName evidence="5">LuxR C-terminal-related transcriptional regulator</fullName>
    </submittedName>
</protein>
<dbReference type="InterPro" id="IPR041664">
    <property type="entry name" value="AAA_16"/>
</dbReference>
<evidence type="ECO:0000256" key="3">
    <source>
        <dbReference type="ARBA" id="ARBA00023163"/>
    </source>
</evidence>
<evidence type="ECO:0000256" key="1">
    <source>
        <dbReference type="ARBA" id="ARBA00023015"/>
    </source>
</evidence>
<name>A0ABY5FTM2_9MICO</name>
<evidence type="ECO:0000313" key="6">
    <source>
        <dbReference type="Proteomes" id="UP001060039"/>
    </source>
</evidence>
<dbReference type="SUPFAM" id="SSF46894">
    <property type="entry name" value="C-terminal effector domain of the bipartite response regulators"/>
    <property type="match status" value="1"/>
</dbReference>
<dbReference type="Gene3D" id="1.10.10.10">
    <property type="entry name" value="Winged helix-like DNA-binding domain superfamily/Winged helix DNA-binding domain"/>
    <property type="match status" value="1"/>
</dbReference>
<dbReference type="EMBL" id="CP101497">
    <property type="protein sequence ID" value="UTT61337.1"/>
    <property type="molecule type" value="Genomic_DNA"/>
</dbReference>
<dbReference type="Pfam" id="PF13191">
    <property type="entry name" value="AAA_16"/>
    <property type="match status" value="1"/>
</dbReference>
<dbReference type="Gene3D" id="1.25.40.10">
    <property type="entry name" value="Tetratricopeptide repeat domain"/>
    <property type="match status" value="2"/>
</dbReference>
<dbReference type="PANTHER" id="PTHR44688:SF16">
    <property type="entry name" value="DNA-BINDING TRANSCRIPTIONAL ACTIVATOR DEVR_DOSR"/>
    <property type="match status" value="1"/>
</dbReference>
<dbReference type="Pfam" id="PF00196">
    <property type="entry name" value="GerE"/>
    <property type="match status" value="1"/>
</dbReference>